<comment type="subcellular location">
    <subcellularLocation>
        <location evidence="2">Cytoplasm</location>
    </subcellularLocation>
</comment>
<dbReference type="PROSITE" id="PS00059">
    <property type="entry name" value="ADH_ZINC"/>
    <property type="match status" value="1"/>
</dbReference>
<comment type="similarity">
    <text evidence="8">Belongs to the zinc-containing alcohol dehydrogenase family.</text>
</comment>
<reference evidence="13" key="1">
    <citation type="submission" date="2025-08" db="UniProtKB">
        <authorList>
            <consortium name="RefSeq"/>
        </authorList>
    </citation>
    <scope>IDENTIFICATION</scope>
</reference>
<dbReference type="InterPro" id="IPR013149">
    <property type="entry name" value="ADH-like_C"/>
</dbReference>
<dbReference type="GO" id="GO:0042573">
    <property type="term" value="P:retinoic acid metabolic process"/>
    <property type="evidence" value="ECO:0007669"/>
    <property type="project" value="TreeGrafter"/>
</dbReference>
<dbReference type="PANTHER" id="PTHR43880">
    <property type="entry name" value="ALCOHOL DEHYDROGENASE"/>
    <property type="match status" value="1"/>
</dbReference>
<dbReference type="PANTHER" id="PTHR43880:SF20">
    <property type="entry name" value="ALCOHOL DEHYDROGENASE 6"/>
    <property type="match status" value="1"/>
</dbReference>
<name>A0A6P5PII1_MUSCR</name>
<evidence type="ECO:0000256" key="4">
    <source>
        <dbReference type="ARBA" id="ARBA00022723"/>
    </source>
</evidence>
<keyword evidence="5 8" id="KW-0862">Zinc</keyword>
<feature type="domain" description="Alcohol dehydrogenase-like C-terminal" evidence="10">
    <location>
        <begin position="258"/>
        <end position="378"/>
    </location>
</feature>
<dbReference type="FunFam" id="3.40.50.720:FF:000003">
    <property type="entry name" value="S-(hydroxymethyl)glutathione dehydrogenase"/>
    <property type="match status" value="1"/>
</dbReference>
<dbReference type="RefSeq" id="XP_021013040.1">
    <property type="nucleotide sequence ID" value="XM_021157381.2"/>
</dbReference>
<evidence type="ECO:0000256" key="7">
    <source>
        <dbReference type="ARBA" id="ARBA00023027"/>
    </source>
</evidence>
<evidence type="ECO:0000256" key="1">
    <source>
        <dbReference type="ARBA" id="ARBA00001947"/>
    </source>
</evidence>
<dbReference type="Gene3D" id="3.90.180.10">
    <property type="entry name" value="Medium-chain alcohol dehydrogenases, catalytic domain"/>
    <property type="match status" value="1"/>
</dbReference>
<dbReference type="Pfam" id="PF08240">
    <property type="entry name" value="ADH_N"/>
    <property type="match status" value="1"/>
</dbReference>
<evidence type="ECO:0000259" key="11">
    <source>
        <dbReference type="Pfam" id="PF08240"/>
    </source>
</evidence>
<comment type="cofactor">
    <cofactor evidence="1 8">
        <name>Zn(2+)</name>
        <dbReference type="ChEBI" id="CHEBI:29105"/>
    </cofactor>
</comment>
<evidence type="ECO:0000313" key="12">
    <source>
        <dbReference type="Proteomes" id="UP000515126"/>
    </source>
</evidence>
<evidence type="ECO:0000256" key="8">
    <source>
        <dbReference type="RuleBase" id="RU361277"/>
    </source>
</evidence>
<dbReference type="SUPFAM" id="SSF50129">
    <property type="entry name" value="GroES-like"/>
    <property type="match status" value="1"/>
</dbReference>
<dbReference type="Pfam" id="PF00107">
    <property type="entry name" value="ADH_zinc_N"/>
    <property type="match status" value="1"/>
</dbReference>
<dbReference type="InterPro" id="IPR011032">
    <property type="entry name" value="GroES-like_sf"/>
</dbReference>
<dbReference type="InterPro" id="IPR036291">
    <property type="entry name" value="NAD(P)-bd_dom_sf"/>
</dbReference>
<dbReference type="Gene3D" id="3.40.50.720">
    <property type="entry name" value="NAD(P)-binding Rossmann-like Domain"/>
    <property type="match status" value="1"/>
</dbReference>
<dbReference type="GO" id="GO:0044282">
    <property type="term" value="P:small molecule catabolic process"/>
    <property type="evidence" value="ECO:0007669"/>
    <property type="project" value="UniProtKB-ARBA"/>
</dbReference>
<evidence type="ECO:0000256" key="3">
    <source>
        <dbReference type="ARBA" id="ARBA00022490"/>
    </source>
</evidence>
<dbReference type="GO" id="GO:0008270">
    <property type="term" value="F:zinc ion binding"/>
    <property type="evidence" value="ECO:0007669"/>
    <property type="project" value="InterPro"/>
</dbReference>
<accession>A0A6P5PII1</accession>
<feature type="region of interest" description="Disordered" evidence="9">
    <location>
        <begin position="38"/>
        <end position="59"/>
    </location>
</feature>
<keyword evidence="12" id="KW-1185">Reference proteome</keyword>
<keyword evidence="3" id="KW-0963">Cytoplasm</keyword>
<evidence type="ECO:0000256" key="6">
    <source>
        <dbReference type="ARBA" id="ARBA00023002"/>
    </source>
</evidence>
<sequence length="383" mass="40836">MNCDSTNVTAQDRQSCDWTSSQQQCYLSRVSSTGRWLEVRGQSQKDTSKASSPRKMGTQGKVIRCKAAVLWKPGTPLAIEEIEVAPPKAKEVRIKIVATGICGTDIKNVDREYFSQFCPIIMGHEGVGIVESVGEDVSTVRTGDKVIILCIPQCGECDTCLNSKNNICTEIRLAETHLTSEGTSRITCNGKLVRQYATLGTLSEYTVLREISVAKVDEGAPLEKVCIIGCGFATGYGAAINSAKVTPGSTCAVFGLGGVGLAVIIGCKAAGAARIIAVDINKDKFAKARTVGATHCIDPRDLEKPIEEFLFDMLNGGADFCFEVTGNKETVATALGSCHKDHGVCIIIGLIGYWSSINISSQLFFSGRTLKASVLGGFQSLLA</sequence>
<dbReference type="KEGG" id="mcal:110290724"/>
<dbReference type="InterPro" id="IPR013154">
    <property type="entry name" value="ADH-like_N"/>
</dbReference>
<evidence type="ECO:0000313" key="13">
    <source>
        <dbReference type="RefSeq" id="XP_021013040.1"/>
    </source>
</evidence>
<dbReference type="GO" id="GO:0005829">
    <property type="term" value="C:cytosol"/>
    <property type="evidence" value="ECO:0007669"/>
    <property type="project" value="TreeGrafter"/>
</dbReference>
<proteinExistence type="inferred from homology"/>
<keyword evidence="4 8" id="KW-0479">Metal-binding</keyword>
<evidence type="ECO:0000256" key="5">
    <source>
        <dbReference type="ARBA" id="ARBA00022833"/>
    </source>
</evidence>
<dbReference type="GeneID" id="110290724"/>
<dbReference type="SUPFAM" id="SSF51735">
    <property type="entry name" value="NAD(P)-binding Rossmann-fold domains"/>
    <property type="match status" value="1"/>
</dbReference>
<evidence type="ECO:0000259" key="10">
    <source>
        <dbReference type="Pfam" id="PF00107"/>
    </source>
</evidence>
<dbReference type="Proteomes" id="UP000515126">
    <property type="component" value="Chromosome 3"/>
</dbReference>
<evidence type="ECO:0000256" key="2">
    <source>
        <dbReference type="ARBA" id="ARBA00004496"/>
    </source>
</evidence>
<dbReference type="GO" id="GO:0004745">
    <property type="term" value="F:all-trans-retinol dehydrogenase (NAD+) activity"/>
    <property type="evidence" value="ECO:0007669"/>
    <property type="project" value="TreeGrafter"/>
</dbReference>
<protein>
    <submittedName>
        <fullName evidence="13">Alcohol dehydrogenase 6-like</fullName>
    </submittedName>
</protein>
<feature type="compositionally biased region" description="Polar residues" evidence="9">
    <location>
        <begin position="41"/>
        <end position="51"/>
    </location>
</feature>
<feature type="domain" description="Alcohol dehydrogenase-like N-terminal" evidence="11">
    <location>
        <begin position="89"/>
        <end position="217"/>
    </location>
</feature>
<keyword evidence="6" id="KW-0560">Oxidoreductase</keyword>
<evidence type="ECO:0000256" key="9">
    <source>
        <dbReference type="SAM" id="MobiDB-lite"/>
    </source>
</evidence>
<dbReference type="GO" id="GO:0042572">
    <property type="term" value="P:retinol metabolic process"/>
    <property type="evidence" value="ECO:0007669"/>
    <property type="project" value="TreeGrafter"/>
</dbReference>
<gene>
    <name evidence="13" type="primary">LOC110290724</name>
</gene>
<dbReference type="AlphaFoldDB" id="A0A6P5PII1"/>
<keyword evidence="7" id="KW-0520">NAD</keyword>
<organism evidence="12 13">
    <name type="scientific">Mus caroli</name>
    <name type="common">Ryukyu mouse</name>
    <name type="synonym">Ricefield mouse</name>
    <dbReference type="NCBI Taxonomy" id="10089"/>
    <lineage>
        <taxon>Eukaryota</taxon>
        <taxon>Metazoa</taxon>
        <taxon>Chordata</taxon>
        <taxon>Craniata</taxon>
        <taxon>Vertebrata</taxon>
        <taxon>Euteleostomi</taxon>
        <taxon>Mammalia</taxon>
        <taxon>Eutheria</taxon>
        <taxon>Euarchontoglires</taxon>
        <taxon>Glires</taxon>
        <taxon>Rodentia</taxon>
        <taxon>Myomorpha</taxon>
        <taxon>Muroidea</taxon>
        <taxon>Muridae</taxon>
        <taxon>Murinae</taxon>
        <taxon>Mus</taxon>
        <taxon>Mus</taxon>
    </lineage>
</organism>
<dbReference type="InterPro" id="IPR002328">
    <property type="entry name" value="ADH_Zn_CS"/>
</dbReference>